<dbReference type="AlphaFoldDB" id="A0ABD1A9J9"/>
<keyword evidence="2" id="KW-1185">Reference proteome</keyword>
<gene>
    <name evidence="1" type="ORF">V5N11_009864</name>
</gene>
<comment type="caution">
    <text evidence="1">The sequence shown here is derived from an EMBL/GenBank/DDBJ whole genome shotgun (WGS) entry which is preliminary data.</text>
</comment>
<proteinExistence type="predicted"/>
<evidence type="ECO:0000313" key="2">
    <source>
        <dbReference type="Proteomes" id="UP001558713"/>
    </source>
</evidence>
<sequence>MAAPLQEENHIPVTNPAEDLVVVEPLIDTQVVQNIPAAPLRQSERPKVQPSYLNDYIVGTATVSPTPLSLSLSLHFDFQTLQPSSGTNHPLCHYISCGRFSSKHRSYIAALTMANEPRSFKEAMQTKEWPPAMTCEVTSLEDAHTWDLVDTQCFNPIKILQVHRQSQ</sequence>
<name>A0ABD1A9J9_CARAN</name>
<dbReference type="Proteomes" id="UP001558713">
    <property type="component" value="Unassembled WGS sequence"/>
</dbReference>
<organism evidence="1 2">
    <name type="scientific">Cardamine amara subsp. amara</name>
    <dbReference type="NCBI Taxonomy" id="228776"/>
    <lineage>
        <taxon>Eukaryota</taxon>
        <taxon>Viridiplantae</taxon>
        <taxon>Streptophyta</taxon>
        <taxon>Embryophyta</taxon>
        <taxon>Tracheophyta</taxon>
        <taxon>Spermatophyta</taxon>
        <taxon>Magnoliopsida</taxon>
        <taxon>eudicotyledons</taxon>
        <taxon>Gunneridae</taxon>
        <taxon>Pentapetalae</taxon>
        <taxon>rosids</taxon>
        <taxon>malvids</taxon>
        <taxon>Brassicales</taxon>
        <taxon>Brassicaceae</taxon>
        <taxon>Cardamineae</taxon>
        <taxon>Cardamine</taxon>
    </lineage>
</organism>
<reference evidence="1 2" key="1">
    <citation type="submission" date="2024-04" db="EMBL/GenBank/DDBJ databases">
        <title>Genome assembly C_amara_ONT_v2.</title>
        <authorList>
            <person name="Yant L."/>
            <person name="Moore C."/>
            <person name="Slenker M."/>
        </authorList>
    </citation>
    <scope>NUCLEOTIDE SEQUENCE [LARGE SCALE GENOMIC DNA]</scope>
    <source>
        <tissue evidence="1">Leaf</tissue>
    </source>
</reference>
<protein>
    <submittedName>
        <fullName evidence="1">Uncharacterized protein</fullName>
    </submittedName>
</protein>
<evidence type="ECO:0000313" key="1">
    <source>
        <dbReference type="EMBL" id="KAL1203503.1"/>
    </source>
</evidence>
<accession>A0ABD1A9J9</accession>
<dbReference type="EMBL" id="JBANAX010000556">
    <property type="protein sequence ID" value="KAL1203503.1"/>
    <property type="molecule type" value="Genomic_DNA"/>
</dbReference>